<keyword evidence="2 3" id="KW-0862">Zinc</keyword>
<evidence type="ECO:0000313" key="6">
    <source>
        <dbReference type="EMBL" id="KAG2220921.1"/>
    </source>
</evidence>
<dbReference type="PROSITE" id="PS50023">
    <property type="entry name" value="LIM_DOMAIN_2"/>
    <property type="match status" value="1"/>
</dbReference>
<dbReference type="InterPro" id="IPR001781">
    <property type="entry name" value="Znf_LIM"/>
</dbReference>
<dbReference type="PROSITE" id="PS00028">
    <property type="entry name" value="ZINC_FINGER_C2H2_1"/>
    <property type="match status" value="1"/>
</dbReference>
<dbReference type="SMART" id="SM00132">
    <property type="entry name" value="LIM"/>
    <property type="match status" value="2"/>
</dbReference>
<name>A0A8H7S3M5_9FUNG</name>
<dbReference type="AlphaFoldDB" id="A0A8H7S3M5"/>
<dbReference type="PROSITE" id="PS00478">
    <property type="entry name" value="LIM_DOMAIN_1"/>
    <property type="match status" value="1"/>
</dbReference>
<feature type="region of interest" description="Disordered" evidence="4">
    <location>
        <begin position="119"/>
        <end position="151"/>
    </location>
</feature>
<keyword evidence="3" id="KW-0440">LIM domain</keyword>
<feature type="compositionally biased region" description="Low complexity" evidence="4">
    <location>
        <begin position="130"/>
        <end position="151"/>
    </location>
</feature>
<feature type="region of interest" description="Disordered" evidence="4">
    <location>
        <begin position="428"/>
        <end position="450"/>
    </location>
</feature>
<feature type="region of interest" description="Disordered" evidence="4">
    <location>
        <begin position="39"/>
        <end position="58"/>
    </location>
</feature>
<sequence>MGYCLRCGEISAGDRCRKCRGRSVASIATALDTIGRSNDNNDISKENKLAESGSRLPTDIKTGPCPKVSCSTPIIPNRPLSKRQDSSFVNHLPSSPSWANKQTTKRQSIFPRNIRTHDIFESKSNNNKDISLSSSPIKASSPTSPSSPVPTALVENASDIKIARSGLLKGSTRNSSFFLRNLNRNENEITKPAFRGIMPGSYSTSTARSRPQLSTQLFQHDISSANSSTVSSPATPISPTHLTAKANIEGRSPVRTTSKVTKDQQKKPPYTINNEPSSSSNKKKEHQQVKKKRICCECNQPLRKTNGKSSSSRRIGVPPAAGSQDDFAWYHHECLRCPICKEHFGEQDYFVRHGQDVYHATCRKLLLNQNNDNKESLEETKSPASDKNRCTTCSTKITLLGPNGDGFEYKANSYHLKMDHDINNNNTIKEENEKANRNISKSPPVSTPRRRRCVSSGAIALTSSSDIGDTTPSDLFRNRTKALPKLGGSKMCPRCKQSVSIFDNTLGPLATQWHKSCLACASCAKRMDSDAKLYKNERDEWLVYCRACTDKRRRSVHNME</sequence>
<feature type="region of interest" description="Disordered" evidence="4">
    <location>
        <begin position="79"/>
        <end position="106"/>
    </location>
</feature>
<dbReference type="OrthoDB" id="2288972at2759"/>
<dbReference type="InterPro" id="IPR013087">
    <property type="entry name" value="Znf_C2H2_type"/>
</dbReference>
<dbReference type="Gene3D" id="2.10.110.10">
    <property type="entry name" value="Cysteine Rich Protein"/>
    <property type="match status" value="2"/>
</dbReference>
<proteinExistence type="predicted"/>
<evidence type="ECO:0000256" key="1">
    <source>
        <dbReference type="ARBA" id="ARBA00022723"/>
    </source>
</evidence>
<protein>
    <recommendedName>
        <fullName evidence="5">LIM zinc-binding domain-containing protein</fullName>
    </recommendedName>
</protein>
<dbReference type="Pfam" id="PF00412">
    <property type="entry name" value="LIM"/>
    <property type="match status" value="1"/>
</dbReference>
<feature type="compositionally biased region" description="Low complexity" evidence="4">
    <location>
        <begin position="224"/>
        <end position="235"/>
    </location>
</feature>
<evidence type="ECO:0000259" key="5">
    <source>
        <dbReference type="PROSITE" id="PS50023"/>
    </source>
</evidence>
<gene>
    <name evidence="6" type="ORF">INT45_013050</name>
</gene>
<evidence type="ECO:0000256" key="3">
    <source>
        <dbReference type="PROSITE-ProRule" id="PRU00125"/>
    </source>
</evidence>
<accession>A0A8H7S3M5</accession>
<feature type="compositionally biased region" description="Polar residues" evidence="4">
    <location>
        <begin position="86"/>
        <end position="106"/>
    </location>
</feature>
<evidence type="ECO:0000313" key="7">
    <source>
        <dbReference type="Proteomes" id="UP000646827"/>
    </source>
</evidence>
<comment type="caution">
    <text evidence="6">The sequence shown here is derived from an EMBL/GenBank/DDBJ whole genome shotgun (WGS) entry which is preliminary data.</text>
</comment>
<dbReference type="EMBL" id="JAEPRB010000125">
    <property type="protein sequence ID" value="KAG2220921.1"/>
    <property type="molecule type" value="Genomic_DNA"/>
</dbReference>
<feature type="domain" description="LIM zinc-binding" evidence="5">
    <location>
        <begin position="490"/>
        <end position="555"/>
    </location>
</feature>
<keyword evidence="1 3" id="KW-0479">Metal-binding</keyword>
<dbReference type="GO" id="GO:0046872">
    <property type="term" value="F:metal ion binding"/>
    <property type="evidence" value="ECO:0007669"/>
    <property type="project" value="UniProtKB-KW"/>
</dbReference>
<feature type="region of interest" description="Disordered" evidence="4">
    <location>
        <begin position="224"/>
        <end position="286"/>
    </location>
</feature>
<keyword evidence="7" id="KW-1185">Reference proteome</keyword>
<evidence type="ECO:0000256" key="4">
    <source>
        <dbReference type="SAM" id="MobiDB-lite"/>
    </source>
</evidence>
<evidence type="ECO:0000256" key="2">
    <source>
        <dbReference type="ARBA" id="ARBA00022833"/>
    </source>
</evidence>
<organism evidence="6 7">
    <name type="scientific">Circinella minor</name>
    <dbReference type="NCBI Taxonomy" id="1195481"/>
    <lineage>
        <taxon>Eukaryota</taxon>
        <taxon>Fungi</taxon>
        <taxon>Fungi incertae sedis</taxon>
        <taxon>Mucoromycota</taxon>
        <taxon>Mucoromycotina</taxon>
        <taxon>Mucoromycetes</taxon>
        <taxon>Mucorales</taxon>
        <taxon>Lichtheimiaceae</taxon>
        <taxon>Circinella</taxon>
    </lineage>
</organism>
<reference evidence="6 7" key="1">
    <citation type="submission" date="2020-12" db="EMBL/GenBank/DDBJ databases">
        <title>Metabolic potential, ecology and presence of endohyphal bacteria is reflected in genomic diversity of Mucoromycotina.</title>
        <authorList>
            <person name="Muszewska A."/>
            <person name="Okrasinska A."/>
            <person name="Steczkiewicz K."/>
            <person name="Drgas O."/>
            <person name="Orlowska M."/>
            <person name="Perlinska-Lenart U."/>
            <person name="Aleksandrzak-Piekarczyk T."/>
            <person name="Szatraj K."/>
            <person name="Zielenkiewicz U."/>
            <person name="Pilsyk S."/>
            <person name="Malc E."/>
            <person name="Mieczkowski P."/>
            <person name="Kruszewska J.S."/>
            <person name="Biernat P."/>
            <person name="Pawlowska J."/>
        </authorList>
    </citation>
    <scope>NUCLEOTIDE SEQUENCE [LARGE SCALE GENOMIC DNA]</scope>
    <source>
        <strain evidence="6 7">CBS 142.35</strain>
    </source>
</reference>
<dbReference type="Proteomes" id="UP000646827">
    <property type="component" value="Unassembled WGS sequence"/>
</dbReference>